<keyword evidence="3" id="KW-1185">Reference proteome</keyword>
<feature type="chain" id="PRO_5046864616" evidence="1">
    <location>
        <begin position="26"/>
        <end position="111"/>
    </location>
</feature>
<dbReference type="EMBL" id="JAVDQG010000003">
    <property type="protein sequence ID" value="MDR6225752.1"/>
    <property type="molecule type" value="Genomic_DNA"/>
</dbReference>
<keyword evidence="2" id="KW-0966">Cell projection</keyword>
<dbReference type="RefSeq" id="WP_309864786.1">
    <property type="nucleotide sequence ID" value="NZ_JAVDQG010000003.1"/>
</dbReference>
<evidence type="ECO:0000313" key="3">
    <source>
        <dbReference type="Proteomes" id="UP001185012"/>
    </source>
</evidence>
<comment type="caution">
    <text evidence="2">The sequence shown here is derived from an EMBL/GenBank/DDBJ whole genome shotgun (WGS) entry which is preliminary data.</text>
</comment>
<keyword evidence="2" id="KW-0282">Flagellum</keyword>
<dbReference type="Proteomes" id="UP001185012">
    <property type="component" value="Unassembled WGS sequence"/>
</dbReference>
<proteinExistence type="predicted"/>
<keyword evidence="1" id="KW-0732">Signal</keyword>
<gene>
    <name evidence="2" type="ORF">JOE21_001750</name>
</gene>
<organism evidence="2 3">
    <name type="scientific">Desmospora profundinema</name>
    <dbReference type="NCBI Taxonomy" id="1571184"/>
    <lineage>
        <taxon>Bacteria</taxon>
        <taxon>Bacillati</taxon>
        <taxon>Bacillota</taxon>
        <taxon>Bacilli</taxon>
        <taxon>Bacillales</taxon>
        <taxon>Thermoactinomycetaceae</taxon>
        <taxon>Desmospora</taxon>
    </lineage>
</organism>
<name>A0ABU1ILU4_9BACL</name>
<sequence>MKKLIASGLALSLVLGGTMTTSAFAGTPETQEQVKSQVAVNSTEIEPKAIPAVAATVTAKKAAAYVGGAFVTGAAAKAGADAWDYAKKQVGRNSVQPVYADYDEIKTVFDQ</sequence>
<evidence type="ECO:0000256" key="1">
    <source>
        <dbReference type="SAM" id="SignalP"/>
    </source>
</evidence>
<keyword evidence="2" id="KW-0969">Cilium</keyword>
<evidence type="ECO:0000313" key="2">
    <source>
        <dbReference type="EMBL" id="MDR6225752.1"/>
    </source>
</evidence>
<protein>
    <submittedName>
        <fullName evidence="2">FlaG/FlaF family flagellin (Archaellin)</fullName>
    </submittedName>
</protein>
<reference evidence="2 3" key="1">
    <citation type="submission" date="2023-07" db="EMBL/GenBank/DDBJ databases">
        <title>Genomic Encyclopedia of Type Strains, Phase IV (KMG-IV): sequencing the most valuable type-strain genomes for metagenomic binning, comparative biology and taxonomic classification.</title>
        <authorList>
            <person name="Goeker M."/>
        </authorList>
    </citation>
    <scope>NUCLEOTIDE SEQUENCE [LARGE SCALE GENOMIC DNA]</scope>
    <source>
        <strain evidence="2 3">DSM 45903</strain>
    </source>
</reference>
<accession>A0ABU1ILU4</accession>
<feature type="signal peptide" evidence="1">
    <location>
        <begin position="1"/>
        <end position="25"/>
    </location>
</feature>